<comment type="caution">
    <text evidence="7">The sequence shown here is derived from an EMBL/GenBank/DDBJ whole genome shotgun (WGS) entry which is preliminary data.</text>
</comment>
<gene>
    <name evidence="7" type="ORF">EHS11_00375</name>
</gene>
<dbReference type="InterPro" id="IPR001207">
    <property type="entry name" value="Transposase_mutator"/>
</dbReference>
<protein>
    <recommendedName>
        <fullName evidence="6">Mutator family transposase</fullName>
    </recommendedName>
</protein>
<evidence type="ECO:0000256" key="2">
    <source>
        <dbReference type="ARBA" id="ARBA00010961"/>
    </source>
</evidence>
<keyword evidence="4 6" id="KW-0238">DNA-binding</keyword>
<evidence type="ECO:0000256" key="6">
    <source>
        <dbReference type="RuleBase" id="RU365089"/>
    </source>
</evidence>
<accession>A0A4R9LVG2</accession>
<dbReference type="GO" id="GO:0004803">
    <property type="term" value="F:transposase activity"/>
    <property type="evidence" value="ECO:0007669"/>
    <property type="project" value="UniProtKB-UniRule"/>
</dbReference>
<dbReference type="PANTHER" id="PTHR33217">
    <property type="entry name" value="TRANSPOSASE FOR INSERTION SEQUENCE ELEMENT IS1081"/>
    <property type="match status" value="1"/>
</dbReference>
<dbReference type="AlphaFoldDB" id="A0A4R9LVG2"/>
<dbReference type="Pfam" id="PF00872">
    <property type="entry name" value="Transposase_mut"/>
    <property type="match status" value="1"/>
</dbReference>
<keyword evidence="3 6" id="KW-0815">Transposition</keyword>
<keyword evidence="8" id="KW-1185">Reference proteome</keyword>
<evidence type="ECO:0000256" key="5">
    <source>
        <dbReference type="ARBA" id="ARBA00023172"/>
    </source>
</evidence>
<dbReference type="PANTHER" id="PTHR33217:SF7">
    <property type="entry name" value="TRANSPOSASE FOR INSERTION SEQUENCE ELEMENT IS1081"/>
    <property type="match status" value="1"/>
</dbReference>
<dbReference type="GO" id="GO:0006313">
    <property type="term" value="P:DNA transposition"/>
    <property type="evidence" value="ECO:0007669"/>
    <property type="project" value="UniProtKB-UniRule"/>
</dbReference>
<dbReference type="OrthoDB" id="355828at2"/>
<proteinExistence type="inferred from homology"/>
<evidence type="ECO:0000313" key="7">
    <source>
        <dbReference type="EMBL" id="TGN16808.1"/>
    </source>
</evidence>
<evidence type="ECO:0000256" key="3">
    <source>
        <dbReference type="ARBA" id="ARBA00022578"/>
    </source>
</evidence>
<dbReference type="Proteomes" id="UP000298264">
    <property type="component" value="Unassembled WGS sequence"/>
</dbReference>
<keyword evidence="6" id="KW-0814">Transposable element</keyword>
<evidence type="ECO:0000313" key="8">
    <source>
        <dbReference type="Proteomes" id="UP000298264"/>
    </source>
</evidence>
<evidence type="ECO:0000256" key="1">
    <source>
        <dbReference type="ARBA" id="ARBA00002190"/>
    </source>
</evidence>
<comment type="function">
    <text evidence="1 6">Required for the transposition of the insertion element.</text>
</comment>
<sequence length="127" mass="15059">MWLRSFFLLLTDNFVWSILLVKSEKPEMAEHLLNQKDHYLTFLLFPEDTRKHFYTTNAVESINSGIERMRNDLGGYFASVRSLEVNLFIQFCNLHDLWSRKPIPAVRANIYELNQLFDLRYAGLDLN</sequence>
<dbReference type="GO" id="GO:0003677">
    <property type="term" value="F:DNA binding"/>
    <property type="evidence" value="ECO:0007669"/>
    <property type="project" value="UniProtKB-UniRule"/>
</dbReference>
<dbReference type="EMBL" id="RQHV01000001">
    <property type="protein sequence ID" value="TGN16808.1"/>
    <property type="molecule type" value="Genomic_DNA"/>
</dbReference>
<evidence type="ECO:0000256" key="4">
    <source>
        <dbReference type="ARBA" id="ARBA00023125"/>
    </source>
</evidence>
<keyword evidence="5 6" id="KW-0233">DNA recombination</keyword>
<organism evidence="7 8">
    <name type="scientific">Leptospira ilyithenensis</name>
    <dbReference type="NCBI Taxonomy" id="2484901"/>
    <lineage>
        <taxon>Bacteria</taxon>
        <taxon>Pseudomonadati</taxon>
        <taxon>Spirochaetota</taxon>
        <taxon>Spirochaetia</taxon>
        <taxon>Leptospirales</taxon>
        <taxon>Leptospiraceae</taxon>
        <taxon>Leptospira</taxon>
    </lineage>
</organism>
<name>A0A4R9LVG2_9LEPT</name>
<reference evidence="7" key="1">
    <citation type="journal article" date="2019" name="PLoS Negl. Trop. Dis.">
        <title>Revisiting the worldwide diversity of Leptospira species in the environment.</title>
        <authorList>
            <person name="Vincent A.T."/>
            <person name="Schiettekatte O."/>
            <person name="Bourhy P."/>
            <person name="Veyrier F.J."/>
            <person name="Picardeau M."/>
        </authorList>
    </citation>
    <scope>NUCLEOTIDE SEQUENCE [LARGE SCALE GENOMIC DNA]</scope>
    <source>
        <strain evidence="7">201400974</strain>
    </source>
</reference>
<comment type="similarity">
    <text evidence="2 6">Belongs to the transposase mutator family.</text>
</comment>